<dbReference type="CDD" id="cd06222">
    <property type="entry name" value="RNase_H_like"/>
    <property type="match status" value="1"/>
</dbReference>
<feature type="domain" description="RNase H type-1" evidence="1">
    <location>
        <begin position="13"/>
        <end position="148"/>
    </location>
</feature>
<dbReference type="GO" id="GO:0003676">
    <property type="term" value="F:nucleic acid binding"/>
    <property type="evidence" value="ECO:0007669"/>
    <property type="project" value="InterPro"/>
</dbReference>
<dbReference type="InterPro" id="IPR036397">
    <property type="entry name" value="RNaseH_sf"/>
</dbReference>
<reference evidence="2" key="1">
    <citation type="journal article" date="2023" name="Plant J.">
        <title>Genome sequences and population genomics provide insights into the demographic history, inbreeding, and mutation load of two 'living fossil' tree species of Dipteronia.</title>
        <authorList>
            <person name="Feng Y."/>
            <person name="Comes H.P."/>
            <person name="Chen J."/>
            <person name="Zhu S."/>
            <person name="Lu R."/>
            <person name="Zhang X."/>
            <person name="Li P."/>
            <person name="Qiu J."/>
            <person name="Olsen K.M."/>
            <person name="Qiu Y."/>
        </authorList>
    </citation>
    <scope>NUCLEOTIDE SEQUENCE</scope>
    <source>
        <strain evidence="2">NBL</strain>
    </source>
</reference>
<dbReference type="Pfam" id="PF13456">
    <property type="entry name" value="RVT_3"/>
    <property type="match status" value="1"/>
</dbReference>
<dbReference type="Proteomes" id="UP001281410">
    <property type="component" value="Unassembled WGS sequence"/>
</dbReference>
<protein>
    <recommendedName>
        <fullName evidence="1">RNase H type-1 domain-containing protein</fullName>
    </recommendedName>
</protein>
<dbReference type="InterPro" id="IPR053151">
    <property type="entry name" value="RNase_H-like"/>
</dbReference>
<proteinExistence type="predicted"/>
<evidence type="ECO:0000313" key="3">
    <source>
        <dbReference type="Proteomes" id="UP001281410"/>
    </source>
</evidence>
<dbReference type="PROSITE" id="PS50879">
    <property type="entry name" value="RNASE_H_1"/>
    <property type="match status" value="1"/>
</dbReference>
<dbReference type="InterPro" id="IPR012337">
    <property type="entry name" value="RNaseH-like_sf"/>
</dbReference>
<dbReference type="EMBL" id="JANJYJ010000003">
    <property type="protein sequence ID" value="KAK3223312.1"/>
    <property type="molecule type" value="Genomic_DNA"/>
</dbReference>
<dbReference type="InterPro" id="IPR002156">
    <property type="entry name" value="RNaseH_domain"/>
</dbReference>
<organism evidence="2 3">
    <name type="scientific">Dipteronia sinensis</name>
    <dbReference type="NCBI Taxonomy" id="43782"/>
    <lineage>
        <taxon>Eukaryota</taxon>
        <taxon>Viridiplantae</taxon>
        <taxon>Streptophyta</taxon>
        <taxon>Embryophyta</taxon>
        <taxon>Tracheophyta</taxon>
        <taxon>Spermatophyta</taxon>
        <taxon>Magnoliopsida</taxon>
        <taxon>eudicotyledons</taxon>
        <taxon>Gunneridae</taxon>
        <taxon>Pentapetalae</taxon>
        <taxon>rosids</taxon>
        <taxon>malvids</taxon>
        <taxon>Sapindales</taxon>
        <taxon>Sapindaceae</taxon>
        <taxon>Hippocastanoideae</taxon>
        <taxon>Acereae</taxon>
        <taxon>Dipteronia</taxon>
    </lineage>
</organism>
<accession>A0AAE0ECY7</accession>
<evidence type="ECO:0000259" key="1">
    <source>
        <dbReference type="PROSITE" id="PS50879"/>
    </source>
</evidence>
<comment type="caution">
    <text evidence="2">The sequence shown here is derived from an EMBL/GenBank/DDBJ whole genome shotgun (WGS) entry which is preliminary data.</text>
</comment>
<dbReference type="InterPro" id="IPR044730">
    <property type="entry name" value="RNase_H-like_dom_plant"/>
</dbReference>
<keyword evidence="3" id="KW-1185">Reference proteome</keyword>
<dbReference type="Gene3D" id="3.30.420.10">
    <property type="entry name" value="Ribonuclease H-like superfamily/Ribonuclease H"/>
    <property type="match status" value="1"/>
</dbReference>
<sequence length="157" mass="16622">MVGSVKVKFTLPTVGVLKFNVDGSSRGNPGPAGIGGVLRKHDGAMLGIFSSFIGCHHSSFAEIAAILKACQLCELVNCPPNHNIIIESDSKSAVSWMNGEGGVRNVKLLEAIMDIKDILARLAPKVLVQFVPRRANVSADFLAKQGALSGLVQEGWV</sequence>
<evidence type="ECO:0000313" key="2">
    <source>
        <dbReference type="EMBL" id="KAK3223312.1"/>
    </source>
</evidence>
<dbReference type="SUPFAM" id="SSF53098">
    <property type="entry name" value="Ribonuclease H-like"/>
    <property type="match status" value="1"/>
</dbReference>
<name>A0AAE0ECY7_9ROSI</name>
<dbReference type="GO" id="GO:0004523">
    <property type="term" value="F:RNA-DNA hybrid ribonuclease activity"/>
    <property type="evidence" value="ECO:0007669"/>
    <property type="project" value="InterPro"/>
</dbReference>
<dbReference type="AlphaFoldDB" id="A0AAE0ECY7"/>
<gene>
    <name evidence="2" type="ORF">Dsin_010337</name>
</gene>
<dbReference type="PANTHER" id="PTHR47723">
    <property type="entry name" value="OS05G0353850 PROTEIN"/>
    <property type="match status" value="1"/>
</dbReference>
<dbReference type="PANTHER" id="PTHR47723:SF22">
    <property type="entry name" value="RNASE H TYPE-1 DOMAIN-CONTAINING PROTEIN"/>
    <property type="match status" value="1"/>
</dbReference>